<comment type="caution">
    <text evidence="1">The sequence shown here is derived from an EMBL/GenBank/DDBJ whole genome shotgun (WGS) entry which is preliminary data.</text>
</comment>
<protein>
    <submittedName>
        <fullName evidence="1">Cytidine deaminase-like protein</fullName>
    </submittedName>
</protein>
<reference evidence="1 2" key="1">
    <citation type="journal article" name="Sci. Rep.">
        <title>Genome-scale phylogenetic analyses confirm Olpidium as the closest living zoosporic fungus to the non-flagellated, terrestrial fungi.</title>
        <authorList>
            <person name="Chang Y."/>
            <person name="Rochon D."/>
            <person name="Sekimoto S."/>
            <person name="Wang Y."/>
            <person name="Chovatia M."/>
            <person name="Sandor L."/>
            <person name="Salamov A."/>
            <person name="Grigoriev I.V."/>
            <person name="Stajich J.E."/>
            <person name="Spatafora J.W."/>
        </authorList>
    </citation>
    <scope>NUCLEOTIDE SEQUENCE [LARGE SCALE GENOMIC DNA]</scope>
    <source>
        <strain evidence="1">S191</strain>
    </source>
</reference>
<dbReference type="FunFam" id="3.40.140.20:FF:000003">
    <property type="entry name" value="Bifunctional purine biosynthesis protein"/>
    <property type="match status" value="1"/>
</dbReference>
<dbReference type="InterPro" id="IPR002695">
    <property type="entry name" value="PurH-like"/>
</dbReference>
<dbReference type="Proteomes" id="UP000673691">
    <property type="component" value="Unassembled WGS sequence"/>
</dbReference>
<dbReference type="PANTHER" id="PTHR11692:SF0">
    <property type="entry name" value="BIFUNCTIONAL PURINE BIOSYNTHESIS PROTEIN ATIC"/>
    <property type="match status" value="1"/>
</dbReference>
<dbReference type="PANTHER" id="PTHR11692">
    <property type="entry name" value="BIFUNCTIONAL PURINE BIOSYNTHESIS PROTEIN PURH"/>
    <property type="match status" value="1"/>
</dbReference>
<dbReference type="EMBL" id="JAEFCI010002408">
    <property type="protein sequence ID" value="KAG5462258.1"/>
    <property type="molecule type" value="Genomic_DNA"/>
</dbReference>
<dbReference type="GO" id="GO:0004643">
    <property type="term" value="F:phosphoribosylaminoimidazolecarboxamide formyltransferase activity"/>
    <property type="evidence" value="ECO:0007669"/>
    <property type="project" value="InterPro"/>
</dbReference>
<evidence type="ECO:0000313" key="1">
    <source>
        <dbReference type="EMBL" id="KAG5462258.1"/>
    </source>
</evidence>
<dbReference type="AlphaFoldDB" id="A0A8H8A096"/>
<dbReference type="Gene3D" id="3.40.140.20">
    <property type="match status" value="3"/>
</dbReference>
<dbReference type="Pfam" id="PF01808">
    <property type="entry name" value="AICARFT_IMPCHas"/>
    <property type="match status" value="1"/>
</dbReference>
<feature type="non-terminal residue" evidence="1">
    <location>
        <position position="1"/>
    </location>
</feature>
<dbReference type="GO" id="GO:0003937">
    <property type="term" value="F:IMP cyclohydrolase activity"/>
    <property type="evidence" value="ECO:0007669"/>
    <property type="project" value="InterPro"/>
</dbReference>
<dbReference type="GO" id="GO:0006189">
    <property type="term" value="P:'de novo' IMP biosynthetic process"/>
    <property type="evidence" value="ECO:0007669"/>
    <property type="project" value="TreeGrafter"/>
</dbReference>
<organism evidence="1 2">
    <name type="scientific">Olpidium bornovanus</name>
    <dbReference type="NCBI Taxonomy" id="278681"/>
    <lineage>
        <taxon>Eukaryota</taxon>
        <taxon>Fungi</taxon>
        <taxon>Fungi incertae sedis</taxon>
        <taxon>Olpidiomycota</taxon>
        <taxon>Olpidiomycotina</taxon>
        <taxon>Olpidiomycetes</taxon>
        <taxon>Olpidiales</taxon>
        <taxon>Olpidiaceae</taxon>
        <taxon>Olpidium</taxon>
    </lineage>
</organism>
<dbReference type="InterPro" id="IPR024051">
    <property type="entry name" value="AICAR_Tfase_dup_dom_sf"/>
</dbReference>
<dbReference type="SMART" id="SM00798">
    <property type="entry name" value="AICARFT_IMPCHas"/>
    <property type="match status" value="1"/>
</dbReference>
<gene>
    <name evidence="1" type="ORF">BJ554DRAFT_5440</name>
</gene>
<name>A0A8H8A096_9FUNG</name>
<dbReference type="OrthoDB" id="6017153at2759"/>
<dbReference type="SUPFAM" id="SSF53927">
    <property type="entry name" value="Cytidine deaminase-like"/>
    <property type="match status" value="2"/>
</dbReference>
<proteinExistence type="predicted"/>
<dbReference type="InterPro" id="IPR016193">
    <property type="entry name" value="Cytidine_deaminase-like"/>
</dbReference>
<dbReference type="GO" id="GO:0005829">
    <property type="term" value="C:cytosol"/>
    <property type="evidence" value="ECO:0007669"/>
    <property type="project" value="TreeGrafter"/>
</dbReference>
<evidence type="ECO:0000313" key="2">
    <source>
        <dbReference type="Proteomes" id="UP000673691"/>
    </source>
</evidence>
<accession>A0A8H8A096</accession>
<keyword evidence="2" id="KW-1185">Reference proteome</keyword>
<sequence>ITVLAGSPGYINLLDALNAWPLVKELKRSLGLPAAASFKHVSPAGAAVAVPLSDVEKQVYMVDDVDLTPLAFAYARARGGDRMSSFGDWIALSDVCDVATAKIISREVSDGVIAPGYDTEAFEILAKKKGGKYTILRMDPEFEPPLTERRQVYGVSLQQRRNDAEISKALVADFVTKNKELPDDAARDLVVAMIALKYTQSNSVCYAKNGMVIGLGAGQQSRIHWLVVAHFIPRKSHRLKRSHRLSVPLTCPIMKSRWCATRSTRLAGEKADNWWMRHHPKVLALDFQKGCKRPEKSNAIDLYVTNQTGEGVERQSWESAFATVPSSITPLERTEHMSKLTGVALASDAFFPFSDNVHRAHRSGVRYIAAPGGSVMDDAVIEAADAYNMVVARTKLRLFTH</sequence>